<name>A0A0A8ZH33_ARUDO</name>
<reference evidence="1" key="2">
    <citation type="journal article" date="2015" name="Data Brief">
        <title>Shoot transcriptome of the giant reed, Arundo donax.</title>
        <authorList>
            <person name="Barrero R.A."/>
            <person name="Guerrero F.D."/>
            <person name="Moolhuijzen P."/>
            <person name="Goolsby J.A."/>
            <person name="Tidwell J."/>
            <person name="Bellgard S.E."/>
            <person name="Bellgard M.I."/>
        </authorList>
    </citation>
    <scope>NUCLEOTIDE SEQUENCE</scope>
    <source>
        <tissue evidence="1">Shoot tissue taken approximately 20 cm above the soil surface</tissue>
    </source>
</reference>
<proteinExistence type="predicted"/>
<dbReference type="AlphaFoldDB" id="A0A0A8ZH33"/>
<sequence>MKYEWSIKNMVYSKQEYTGKGFKKSLQAHNGVSLE</sequence>
<evidence type="ECO:0000313" key="1">
    <source>
        <dbReference type="EMBL" id="JAD34162.1"/>
    </source>
</evidence>
<accession>A0A0A8ZH33</accession>
<reference evidence="1" key="1">
    <citation type="submission" date="2014-09" db="EMBL/GenBank/DDBJ databases">
        <authorList>
            <person name="Magalhaes I.L.F."/>
            <person name="Oliveira U."/>
            <person name="Santos F.R."/>
            <person name="Vidigal T.H.D.A."/>
            <person name="Brescovit A.D."/>
            <person name="Santos A.J."/>
        </authorList>
    </citation>
    <scope>NUCLEOTIDE SEQUENCE</scope>
    <source>
        <tissue evidence="1">Shoot tissue taken approximately 20 cm above the soil surface</tissue>
    </source>
</reference>
<dbReference type="EMBL" id="GBRH01263733">
    <property type="protein sequence ID" value="JAD34162.1"/>
    <property type="molecule type" value="Transcribed_RNA"/>
</dbReference>
<organism evidence="1">
    <name type="scientific">Arundo donax</name>
    <name type="common">Giant reed</name>
    <name type="synonym">Donax arundinaceus</name>
    <dbReference type="NCBI Taxonomy" id="35708"/>
    <lineage>
        <taxon>Eukaryota</taxon>
        <taxon>Viridiplantae</taxon>
        <taxon>Streptophyta</taxon>
        <taxon>Embryophyta</taxon>
        <taxon>Tracheophyta</taxon>
        <taxon>Spermatophyta</taxon>
        <taxon>Magnoliopsida</taxon>
        <taxon>Liliopsida</taxon>
        <taxon>Poales</taxon>
        <taxon>Poaceae</taxon>
        <taxon>PACMAD clade</taxon>
        <taxon>Arundinoideae</taxon>
        <taxon>Arundineae</taxon>
        <taxon>Arundo</taxon>
    </lineage>
</organism>
<protein>
    <submittedName>
        <fullName evidence="1">Uncharacterized protein</fullName>
    </submittedName>
</protein>